<dbReference type="Pfam" id="PF06751">
    <property type="entry name" value="EutB"/>
    <property type="match status" value="1"/>
</dbReference>
<comment type="caution">
    <text evidence="1">The sequence shown here is derived from an EMBL/GenBank/DDBJ whole genome shotgun (WGS) entry which is preliminary data.</text>
</comment>
<evidence type="ECO:0000313" key="1">
    <source>
        <dbReference type="EMBL" id="MBD8488879.1"/>
    </source>
</evidence>
<organism evidence="1 2">
    <name type="scientific">Echinicola arenosa</name>
    <dbReference type="NCBI Taxonomy" id="2774144"/>
    <lineage>
        <taxon>Bacteria</taxon>
        <taxon>Pseudomonadati</taxon>
        <taxon>Bacteroidota</taxon>
        <taxon>Cytophagia</taxon>
        <taxon>Cytophagales</taxon>
        <taxon>Cyclobacteriaceae</taxon>
        <taxon>Echinicola</taxon>
    </lineage>
</organism>
<evidence type="ECO:0000313" key="2">
    <source>
        <dbReference type="Proteomes" id="UP000647133"/>
    </source>
</evidence>
<name>A0ABR9AJ69_9BACT</name>
<reference evidence="1 2" key="1">
    <citation type="submission" date="2020-09" db="EMBL/GenBank/DDBJ databases">
        <title>Echinicola sp. CAU 1574 isolated from sand of Sido Beach.</title>
        <authorList>
            <person name="Kim W."/>
        </authorList>
    </citation>
    <scope>NUCLEOTIDE SEQUENCE [LARGE SCALE GENOMIC DNA]</scope>
    <source>
        <strain evidence="1 2">CAU 1574</strain>
    </source>
</reference>
<dbReference type="PANTHER" id="PTHR39329:SF1">
    <property type="entry name" value="ETHANOLAMINE AMMONIA-LYASE LARGE SUBUNIT"/>
    <property type="match status" value="1"/>
</dbReference>
<dbReference type="InterPro" id="IPR009246">
    <property type="entry name" value="EutC"/>
</dbReference>
<sequence length="771" mass="85826">MTRKEFLKRSGMLSSSILIFGGMDAFASDNTKISPLSVKVSPPKSEEDLLGYIIRKKGNFDLDLYLKLIGAANEFKEGDLTLGIAAKDEDSRKHARQLLANTRLQDINAHSIYQDELYNLILETTEEGQKQSLEDWTLGDLKEFLLTANEEDIKAIMTGLTSDVIGCVVKLMNNEELIQASQKIFNPLPNSKIGSKGYMSARVQPNSPTDNPEDIIWQVFDAWSYGVGDLVLGTNPVSSEVDSVAKIEKALFDILVTFGLEHTMSNCVLSHIDVQAEVEEQQPGTTGIWFQSLAGTDDANRTFDVTIDKMLEHMSKRDGRYGLYAETGQGADFTNGHGKGFDMVLHESRKYGFVRALKEKLGEGKTAEQQPWVHVNDVAGFIGPEVFKSKEQLVRCCLEDTLMGKLHGLCIGLDVCSTLHMDVDLEDLEWCIDEIMPANPAYLMALPTKNDPMLSYLTTSFSDHVRVREKFGYKVNDAMWDFFKRIGVIGSDNQPTVHFGDPVWVYYQYCLAKGDLRSREEIFADGKRTIVAIRERGVPIAEGYGENIWELEPQLANQVVSLYEDAKVSLWTEMPDSFVKGIPAAIPIITLSKDRKDYVYHPESGEELSKKALSQLGALKSSWDKNVPNVQIVISDGLNARALMDQGHLDAFLKQLKQDLTANGYQVADQNIVIRHGRVRAGYACGEVLFGEQDDTCKSILHIIGERPGSGHHNFSVYLTAAKSTTWAKKGEVDHNISRVVSGISDTALKPNLASKETVNILGQLFQKWAS</sequence>
<dbReference type="PANTHER" id="PTHR39329">
    <property type="entry name" value="ETHANOLAMINE AMMONIA-LYASE HEAVY CHAIN"/>
    <property type="match status" value="1"/>
</dbReference>
<dbReference type="EMBL" id="JACYTQ010000002">
    <property type="protein sequence ID" value="MBD8488879.1"/>
    <property type="molecule type" value="Genomic_DNA"/>
</dbReference>
<dbReference type="Pfam" id="PF05985">
    <property type="entry name" value="EutC"/>
    <property type="match status" value="1"/>
</dbReference>
<keyword evidence="1" id="KW-0456">Lyase</keyword>
<dbReference type="NCBIfam" id="NF011649">
    <property type="entry name" value="PRK15067.1"/>
    <property type="match status" value="1"/>
</dbReference>
<protein>
    <submittedName>
        <fullName evidence="1">Ethanolamine ammonia-lyase subunit EutB</fullName>
        <ecNumber evidence="1">4.3.1.7</ecNumber>
    </submittedName>
</protein>
<dbReference type="InterPro" id="IPR013785">
    <property type="entry name" value="Aldolase_TIM"/>
</dbReference>
<dbReference type="InterPro" id="IPR010628">
    <property type="entry name" value="EutB"/>
</dbReference>
<dbReference type="EC" id="4.3.1.7" evidence="1"/>
<keyword evidence="2" id="KW-1185">Reference proteome</keyword>
<dbReference type="GO" id="GO:0008851">
    <property type="term" value="F:ethanolamine ammonia-lyase activity"/>
    <property type="evidence" value="ECO:0007669"/>
    <property type="project" value="UniProtKB-EC"/>
</dbReference>
<gene>
    <name evidence="1" type="primary">eutB</name>
    <name evidence="1" type="ORF">IFO69_08995</name>
</gene>
<accession>A0ABR9AJ69</accession>
<dbReference type="Gene3D" id="3.40.50.11240">
    <property type="entry name" value="Ethanolamine ammonia-lyase light chain (EutC)"/>
    <property type="match status" value="1"/>
</dbReference>
<dbReference type="InterPro" id="IPR042251">
    <property type="entry name" value="EutC_C"/>
</dbReference>
<dbReference type="InterPro" id="IPR044939">
    <property type="entry name" value="EutB_dom_2_sf"/>
</dbReference>
<dbReference type="RefSeq" id="WP_192009728.1">
    <property type="nucleotide sequence ID" value="NZ_JACYTQ010000002.1"/>
</dbReference>
<dbReference type="Gene3D" id="3.20.20.70">
    <property type="entry name" value="Aldolase class I"/>
    <property type="match status" value="1"/>
</dbReference>
<dbReference type="Gene3D" id="1.10.220.70">
    <property type="entry name" value="lyase"/>
    <property type="match status" value="1"/>
</dbReference>
<proteinExistence type="predicted"/>
<dbReference type="Proteomes" id="UP000647133">
    <property type="component" value="Unassembled WGS sequence"/>
</dbReference>